<dbReference type="Pfam" id="PF00662">
    <property type="entry name" value="Proton_antipo_N"/>
    <property type="match status" value="1"/>
</dbReference>
<accession>A0A543Q6E4</accession>
<feature type="transmembrane region" description="Helical" evidence="7">
    <location>
        <begin position="472"/>
        <end position="491"/>
    </location>
</feature>
<feature type="transmembrane region" description="Helical" evidence="7">
    <location>
        <begin position="221"/>
        <end position="243"/>
    </location>
</feature>
<evidence type="ECO:0000259" key="10">
    <source>
        <dbReference type="Pfam" id="PF00662"/>
    </source>
</evidence>
<evidence type="ECO:0000313" key="11">
    <source>
        <dbReference type="EMBL" id="TQN51889.1"/>
    </source>
</evidence>
<feature type="domain" description="NADH:quinone oxidoreductase/Mrp antiporter transmembrane" evidence="9">
    <location>
        <begin position="143"/>
        <end position="361"/>
    </location>
</feature>
<feature type="transmembrane region" description="Helical" evidence="7">
    <location>
        <begin position="128"/>
        <end position="157"/>
    </location>
</feature>
<dbReference type="InterPro" id="IPR001516">
    <property type="entry name" value="Proton_antipo_N"/>
</dbReference>
<dbReference type="Pfam" id="PF00361">
    <property type="entry name" value="Proton_antipo_M"/>
    <property type="match status" value="1"/>
</dbReference>
<feature type="transmembrane region" description="Helical" evidence="7">
    <location>
        <begin position="286"/>
        <end position="305"/>
    </location>
</feature>
<keyword evidence="11" id="KW-0560">Oxidoreductase</keyword>
<keyword evidence="4 7" id="KW-0812">Transmembrane</keyword>
<dbReference type="InterPro" id="IPR001750">
    <property type="entry name" value="ND/Mrp_TM"/>
</dbReference>
<dbReference type="PRINTS" id="PR01434">
    <property type="entry name" value="NADHDHGNASE5"/>
</dbReference>
<feature type="transmembrane region" description="Helical" evidence="7">
    <location>
        <begin position="377"/>
        <end position="398"/>
    </location>
</feature>
<dbReference type="GO" id="GO:0015990">
    <property type="term" value="P:electron transport coupled proton transport"/>
    <property type="evidence" value="ECO:0007669"/>
    <property type="project" value="TreeGrafter"/>
</dbReference>
<keyword evidence="6 7" id="KW-0472">Membrane</keyword>
<evidence type="ECO:0000256" key="1">
    <source>
        <dbReference type="ARBA" id="ARBA00004127"/>
    </source>
</evidence>
<keyword evidence="2 7" id="KW-0813">Transport</keyword>
<feature type="domain" description="NADH-Ubiquinone oxidoreductase (complex I) chain 5 N-terminal" evidence="10">
    <location>
        <begin position="81"/>
        <end position="126"/>
    </location>
</feature>
<comment type="subunit">
    <text evidence="7">Forms a complex with DabA.</text>
</comment>
<keyword evidence="5 7" id="KW-1133">Transmembrane helix</keyword>
<reference evidence="11 12" key="1">
    <citation type="submission" date="2019-03" db="EMBL/GenBank/DDBJ databases">
        <title>New insights into Acidothiobacillus thiooxidans sulfur metabolism through coupled gene expression, solution geochemistry, microscopy and spectroscopy analyses.</title>
        <authorList>
            <person name="Camacho D."/>
            <person name="Frazao R."/>
            <person name="Fouillen A."/>
            <person name="Nanci A."/>
            <person name="Lang B.F."/>
            <person name="Apte S.C."/>
            <person name="Baron C."/>
            <person name="Warren L.A."/>
        </authorList>
    </citation>
    <scope>NUCLEOTIDE SEQUENCE [LARGE SCALE GENOMIC DNA]</scope>
    <source>
        <strain evidence="11 12">ATCC 19377</strain>
    </source>
</reference>
<evidence type="ECO:0000256" key="2">
    <source>
        <dbReference type="ARBA" id="ARBA00022448"/>
    </source>
</evidence>
<dbReference type="AlphaFoldDB" id="A0A543Q6E4"/>
<dbReference type="InterPro" id="IPR003945">
    <property type="entry name" value="NU5C-like"/>
</dbReference>
<feature type="transmembrane region" description="Helical" evidence="7">
    <location>
        <begin position="325"/>
        <end position="343"/>
    </location>
</feature>
<dbReference type="GO" id="GO:0042773">
    <property type="term" value="P:ATP synthesis coupled electron transport"/>
    <property type="evidence" value="ECO:0007669"/>
    <property type="project" value="InterPro"/>
</dbReference>
<dbReference type="InterPro" id="IPR046396">
    <property type="entry name" value="Transporter_DabB"/>
</dbReference>
<dbReference type="Proteomes" id="UP000315403">
    <property type="component" value="Unassembled WGS sequence"/>
</dbReference>
<evidence type="ECO:0000256" key="6">
    <source>
        <dbReference type="ARBA" id="ARBA00023136"/>
    </source>
</evidence>
<evidence type="ECO:0000256" key="5">
    <source>
        <dbReference type="ARBA" id="ARBA00022989"/>
    </source>
</evidence>
<name>A0A543Q6E4_ACITH</name>
<proteinExistence type="inferred from homology"/>
<evidence type="ECO:0000259" key="9">
    <source>
        <dbReference type="Pfam" id="PF00361"/>
    </source>
</evidence>
<evidence type="ECO:0000256" key="7">
    <source>
        <dbReference type="HAMAP-Rule" id="MF_00862"/>
    </source>
</evidence>
<protein>
    <recommendedName>
        <fullName evidence="7">Probable inorganic carbon transporter subunit DabB</fullName>
    </recommendedName>
</protein>
<feature type="transmembrane region" description="Helical" evidence="7">
    <location>
        <begin position="404"/>
        <end position="423"/>
    </location>
</feature>
<feature type="transmembrane region" description="Helical" evidence="7">
    <location>
        <begin position="435"/>
        <end position="460"/>
    </location>
</feature>
<feature type="transmembrane region" description="Helical" evidence="7">
    <location>
        <begin position="86"/>
        <end position="108"/>
    </location>
</feature>
<feature type="transmembrane region" description="Helical" evidence="7">
    <location>
        <begin position="46"/>
        <end position="66"/>
    </location>
</feature>
<dbReference type="HAMAP" id="MF_00862">
    <property type="entry name" value="DabB"/>
    <property type="match status" value="1"/>
</dbReference>
<evidence type="ECO:0000256" key="3">
    <source>
        <dbReference type="ARBA" id="ARBA00022475"/>
    </source>
</evidence>
<evidence type="ECO:0000256" key="4">
    <source>
        <dbReference type="ARBA" id="ARBA00022692"/>
    </source>
</evidence>
<feature type="transmembrane region" description="Helical" evidence="7">
    <location>
        <begin position="6"/>
        <end position="25"/>
    </location>
</feature>
<dbReference type="GO" id="GO:0003954">
    <property type="term" value="F:NADH dehydrogenase activity"/>
    <property type="evidence" value="ECO:0007669"/>
    <property type="project" value="TreeGrafter"/>
</dbReference>
<gene>
    <name evidence="11" type="primary">nuoL_2</name>
    <name evidence="7" type="synonym">dabB</name>
    <name evidence="11" type="ORF">DLNHIDIE_01770</name>
</gene>
<dbReference type="PANTHER" id="PTHR42829:SF1">
    <property type="entry name" value="INORGANIC CARBON TRANSPORTER SUBUNIT DABB-RELATED"/>
    <property type="match status" value="1"/>
</dbReference>
<organism evidence="11 12">
    <name type="scientific">Acidithiobacillus thiooxidans ATCC 19377</name>
    <dbReference type="NCBI Taxonomy" id="637390"/>
    <lineage>
        <taxon>Bacteria</taxon>
        <taxon>Pseudomonadati</taxon>
        <taxon>Pseudomonadota</taxon>
        <taxon>Acidithiobacillia</taxon>
        <taxon>Acidithiobacillales</taxon>
        <taxon>Acidithiobacillaceae</taxon>
        <taxon>Acidithiobacillus</taxon>
    </lineage>
</organism>
<dbReference type="EMBL" id="SZUV01000001">
    <property type="protein sequence ID" value="TQN51889.1"/>
    <property type="molecule type" value="Genomic_DNA"/>
</dbReference>
<comment type="function">
    <text evidence="7">Part of an energy-coupled inorganic carbon pump.</text>
</comment>
<sequence length="564" mass="60996">MNTIISMPWLTGLFLALMPTGLLVAALPTVRATRHSALGTRHRVRWAAIGALLAALAADSSFFLSAQGGLEIARLPLPGLSFDLPLSIAVNGLTLVLATLVSFVILMIAQYSVEYLDGDPHQARFFRLLAFTGGFFLLVVVSGNIGLFTLGIIATGFSLHKLLKFYSERPKAIMAAHKKSIFSRTADLSLVAATVLIGQQVGNLQFSAIRHFAEQAGNMPLALQLAAWLIVGAVILKSAHFPFQGWLIQVMEAPTPVSALMHAGVVYSGAIIALRTSSLLVRVPDALLFLGMVGLATVVIASLVMTTQTAVKSMLAWSTTAQLGFMSLELGLGLFPLALLHLIGHSLYKAHAFLSSGSVTDQLRQVPPGGKKIPSMLSWLTAIFFGLVISGGGAWAFAENPLRDPSWIALVVIVAMAVSQILVKGFQFDGLPDRFVALLVAVSMGFTYLILHTLFVWGFTSDLTRSMMSFSTLYFWLVGLSAVSFLILSWLQGPGRALLPQKLQLVLFTHLYNGLYADIWVEQFSHRFWSERVGVELPRKNLAVESLQSIARNKDVIGHSGGVQ</sequence>
<comment type="subcellular location">
    <subcellularLocation>
        <location evidence="7">Cell membrane</location>
        <topology evidence="7">Multi-pass membrane protein</topology>
    </subcellularLocation>
    <subcellularLocation>
        <location evidence="1">Endomembrane system</location>
        <topology evidence="1">Multi-pass membrane protein</topology>
    </subcellularLocation>
    <subcellularLocation>
        <location evidence="8">Membrane</location>
        <topology evidence="8">Multi-pass membrane protein</topology>
    </subcellularLocation>
</comment>
<keyword evidence="3 7" id="KW-1003">Cell membrane</keyword>
<dbReference type="GO" id="GO:0012505">
    <property type="term" value="C:endomembrane system"/>
    <property type="evidence" value="ECO:0007669"/>
    <property type="project" value="UniProtKB-SubCell"/>
</dbReference>
<dbReference type="GO" id="GO:0008137">
    <property type="term" value="F:NADH dehydrogenase (ubiquinone) activity"/>
    <property type="evidence" value="ECO:0007669"/>
    <property type="project" value="InterPro"/>
</dbReference>
<feature type="transmembrane region" description="Helical" evidence="7">
    <location>
        <begin position="255"/>
        <end position="274"/>
    </location>
</feature>
<dbReference type="PANTHER" id="PTHR42829">
    <property type="entry name" value="NADH-UBIQUINONE OXIDOREDUCTASE CHAIN 5"/>
    <property type="match status" value="1"/>
</dbReference>
<evidence type="ECO:0000313" key="12">
    <source>
        <dbReference type="Proteomes" id="UP000315403"/>
    </source>
</evidence>
<dbReference type="RefSeq" id="WP_142088053.1">
    <property type="nucleotide sequence ID" value="NZ_SZUV01000001.1"/>
</dbReference>
<dbReference type="GO" id="GO:0005886">
    <property type="term" value="C:plasma membrane"/>
    <property type="evidence" value="ECO:0007669"/>
    <property type="project" value="UniProtKB-SubCell"/>
</dbReference>
<comment type="similarity">
    <text evidence="7">Belongs to the inorganic carbon transporter (TC 9.A.2) DabB family.</text>
</comment>
<comment type="caution">
    <text evidence="11">The sequence shown here is derived from an EMBL/GenBank/DDBJ whole genome shotgun (WGS) entry which is preliminary data.</text>
</comment>
<evidence type="ECO:0000256" key="8">
    <source>
        <dbReference type="RuleBase" id="RU000320"/>
    </source>
</evidence>